<evidence type="ECO:0008006" key="4">
    <source>
        <dbReference type="Google" id="ProtNLM"/>
    </source>
</evidence>
<dbReference type="EMBL" id="CP059399">
    <property type="protein sequence ID" value="QLY32603.1"/>
    <property type="molecule type" value="Genomic_DNA"/>
</dbReference>
<evidence type="ECO:0000256" key="1">
    <source>
        <dbReference type="SAM" id="MobiDB-lite"/>
    </source>
</evidence>
<reference evidence="2 3" key="1">
    <citation type="submission" date="2020-07" db="EMBL/GenBank/DDBJ databases">
        <authorList>
            <person name="Zhuang K."/>
            <person name="Ran Y."/>
        </authorList>
    </citation>
    <scope>NUCLEOTIDE SEQUENCE [LARGE SCALE GENOMIC DNA]</scope>
    <source>
        <strain evidence="2 3">WCH-YHL-001</strain>
    </source>
</reference>
<evidence type="ECO:0000313" key="2">
    <source>
        <dbReference type="EMBL" id="QLY32603.1"/>
    </source>
</evidence>
<organism evidence="2 3">
    <name type="scientific">Nocardia huaxiensis</name>
    <dbReference type="NCBI Taxonomy" id="2755382"/>
    <lineage>
        <taxon>Bacteria</taxon>
        <taxon>Bacillati</taxon>
        <taxon>Actinomycetota</taxon>
        <taxon>Actinomycetes</taxon>
        <taxon>Mycobacteriales</taxon>
        <taxon>Nocardiaceae</taxon>
        <taxon>Nocardia</taxon>
    </lineage>
</organism>
<keyword evidence="3" id="KW-1185">Reference proteome</keyword>
<protein>
    <recommendedName>
        <fullName evidence="4">PknH-like protein</fullName>
    </recommendedName>
</protein>
<accession>A0A7D6ZQ45</accession>
<evidence type="ECO:0000313" key="3">
    <source>
        <dbReference type="Proteomes" id="UP000515512"/>
    </source>
</evidence>
<dbReference type="AlphaFoldDB" id="A0A7D6ZQ45"/>
<gene>
    <name evidence="2" type="ORF">H0264_10405</name>
</gene>
<name>A0A7D6ZQ45_9NOCA</name>
<dbReference type="RefSeq" id="WP_181583768.1">
    <property type="nucleotide sequence ID" value="NZ_CP059399.1"/>
</dbReference>
<sequence>MSLVLLLVATTIAAVVWVTRDRGPDLKYSGQGIANGCDLVDPYVISRWATIPQKPIDSTQNFLGSEPPPDGFWADMPRAQYGCAAVNQGEPVSAEFQTVSDRLAYIDLYLIVGQTDEQAATEFDKLDNQNSSRRGTTTGFGQQAEYLTDGQSPSSASYTLIVLDGNLTFRITISALIKEGAVDAAEVQKICEEQARSVLERMK</sequence>
<feature type="region of interest" description="Disordered" evidence="1">
    <location>
        <begin position="127"/>
        <end position="153"/>
    </location>
</feature>
<dbReference type="KEGG" id="nhu:H0264_10405"/>
<proteinExistence type="predicted"/>
<dbReference type="Proteomes" id="UP000515512">
    <property type="component" value="Chromosome"/>
</dbReference>
<feature type="compositionally biased region" description="Polar residues" evidence="1">
    <location>
        <begin position="128"/>
        <end position="141"/>
    </location>
</feature>